<protein>
    <submittedName>
        <fullName evidence="2">Uncharacterized protein</fullName>
    </submittedName>
</protein>
<feature type="region of interest" description="Disordered" evidence="1">
    <location>
        <begin position="53"/>
        <end position="84"/>
    </location>
</feature>
<evidence type="ECO:0000313" key="2">
    <source>
        <dbReference type="EMBL" id="CAB3801211.1"/>
    </source>
</evidence>
<keyword evidence="3" id="KW-1185">Reference proteome</keyword>
<gene>
    <name evidence="2" type="ORF">LMG27177_04999</name>
</gene>
<proteinExistence type="predicted"/>
<dbReference type="AlphaFoldDB" id="A0A6J5GLM7"/>
<evidence type="ECO:0000313" key="3">
    <source>
        <dbReference type="Proteomes" id="UP000494252"/>
    </source>
</evidence>
<organism evidence="2 3">
    <name type="scientific">Paraburkholderia fynbosensis</name>
    <dbReference type="NCBI Taxonomy" id="1200993"/>
    <lineage>
        <taxon>Bacteria</taxon>
        <taxon>Pseudomonadati</taxon>
        <taxon>Pseudomonadota</taxon>
        <taxon>Betaproteobacteria</taxon>
        <taxon>Burkholderiales</taxon>
        <taxon>Burkholderiaceae</taxon>
        <taxon>Paraburkholderia</taxon>
    </lineage>
</organism>
<evidence type="ECO:0000256" key="1">
    <source>
        <dbReference type="SAM" id="MobiDB-lite"/>
    </source>
</evidence>
<dbReference type="EMBL" id="CADIKI010000016">
    <property type="protein sequence ID" value="CAB3801211.1"/>
    <property type="molecule type" value="Genomic_DNA"/>
</dbReference>
<reference evidence="2 3" key="1">
    <citation type="submission" date="2020-04" db="EMBL/GenBank/DDBJ databases">
        <authorList>
            <person name="De Canck E."/>
        </authorList>
    </citation>
    <scope>NUCLEOTIDE SEQUENCE [LARGE SCALE GENOMIC DNA]</scope>
    <source>
        <strain evidence="2 3">LMG 27177</strain>
    </source>
</reference>
<dbReference type="Proteomes" id="UP000494252">
    <property type="component" value="Unassembled WGS sequence"/>
</dbReference>
<name>A0A6J5GLM7_9BURK</name>
<accession>A0A6J5GLM7</accession>
<sequence length="84" mass="9232">MSRRSKRPALPPDETCGQLRARLRRFALATCDDATRASRTATIPFPEHVSVLAGPLRRVRPPGTEPARAHSNAGEPDQDDEDSQ</sequence>